<dbReference type="Ensembl" id="ENSDCDT00010042518.1">
    <property type="protein sequence ID" value="ENSDCDP00010034231.1"/>
    <property type="gene ID" value="ENSDCDG00010021932.1"/>
</dbReference>
<dbReference type="RefSeq" id="XP_028822919.1">
    <property type="nucleotide sequence ID" value="XM_028967086.1"/>
</dbReference>
<dbReference type="InterPro" id="IPR008983">
    <property type="entry name" value="Tumour_necrosis_fac-like_dom"/>
</dbReference>
<evidence type="ECO:0000256" key="2">
    <source>
        <dbReference type="ARBA" id="ARBA00022525"/>
    </source>
</evidence>
<dbReference type="GeneTree" id="ENSGT00950000183116"/>
<accession>A0AAY4CP68</accession>
<reference evidence="5" key="2">
    <citation type="submission" date="2025-09" db="UniProtKB">
        <authorList>
            <consortium name="Ensembl"/>
        </authorList>
    </citation>
    <scope>IDENTIFICATION</scope>
</reference>
<feature type="domain" description="C1q" evidence="4">
    <location>
        <begin position="45"/>
        <end position="183"/>
    </location>
</feature>
<evidence type="ECO:0000256" key="1">
    <source>
        <dbReference type="ARBA" id="ARBA00004613"/>
    </source>
</evidence>
<evidence type="ECO:0000259" key="4">
    <source>
        <dbReference type="PROSITE" id="PS50871"/>
    </source>
</evidence>
<dbReference type="Pfam" id="PF00386">
    <property type="entry name" value="C1q"/>
    <property type="match status" value="1"/>
</dbReference>
<sequence>MAQCENQPGPDLRRLVEANGEKLDTLLQKLEAMKIETKHEDEVKPRSEKVAFTAFLGVSGYERTSDYLKNIVYKNVTVNVGNAYNSETGFFTAPVKGAYFFTFTAADMLDGRYMKIALYKNKEQVLQLGKLGSDGALHYLNGGTTVLLEKGDTVNLRLPADHHRLFDDVNNHNSFSGFLLFTM</sequence>
<proteinExistence type="predicted"/>
<keyword evidence="6" id="KW-1185">Reference proteome</keyword>
<dbReference type="Gene3D" id="2.60.120.40">
    <property type="match status" value="1"/>
</dbReference>
<dbReference type="GO" id="GO:0005576">
    <property type="term" value="C:extracellular region"/>
    <property type="evidence" value="ECO:0007669"/>
    <property type="project" value="UniProtKB-SubCell"/>
</dbReference>
<keyword evidence="3" id="KW-0732">Signal</keyword>
<dbReference type="GeneID" id="114778101"/>
<dbReference type="PROSITE" id="PS50871">
    <property type="entry name" value="C1Q"/>
    <property type="match status" value="1"/>
</dbReference>
<evidence type="ECO:0000256" key="3">
    <source>
        <dbReference type="ARBA" id="ARBA00022729"/>
    </source>
</evidence>
<protein>
    <recommendedName>
        <fullName evidence="4">C1q domain-containing protein</fullName>
    </recommendedName>
</protein>
<reference evidence="5" key="1">
    <citation type="submission" date="2025-08" db="UniProtKB">
        <authorList>
            <consortium name="Ensembl"/>
        </authorList>
    </citation>
    <scope>IDENTIFICATION</scope>
</reference>
<name>A0AAY4CP68_9TELE</name>
<dbReference type="PRINTS" id="PR00007">
    <property type="entry name" value="COMPLEMNTC1Q"/>
</dbReference>
<evidence type="ECO:0000313" key="6">
    <source>
        <dbReference type="Proteomes" id="UP000694580"/>
    </source>
</evidence>
<dbReference type="AlphaFoldDB" id="A0AAY4CP68"/>
<dbReference type="SMART" id="SM00110">
    <property type="entry name" value="C1Q"/>
    <property type="match status" value="1"/>
</dbReference>
<dbReference type="Proteomes" id="UP000694580">
    <property type="component" value="Unplaced"/>
</dbReference>
<dbReference type="SUPFAM" id="SSF49842">
    <property type="entry name" value="TNF-like"/>
    <property type="match status" value="1"/>
</dbReference>
<dbReference type="PANTHER" id="PTHR22923">
    <property type="entry name" value="CEREBELLIN-RELATED"/>
    <property type="match status" value="1"/>
</dbReference>
<comment type="subcellular location">
    <subcellularLocation>
        <location evidence="1">Secreted</location>
    </subcellularLocation>
</comment>
<organism evidence="5 6">
    <name type="scientific">Denticeps clupeoides</name>
    <name type="common">denticle herring</name>
    <dbReference type="NCBI Taxonomy" id="299321"/>
    <lineage>
        <taxon>Eukaryota</taxon>
        <taxon>Metazoa</taxon>
        <taxon>Chordata</taxon>
        <taxon>Craniata</taxon>
        <taxon>Vertebrata</taxon>
        <taxon>Euteleostomi</taxon>
        <taxon>Actinopterygii</taxon>
        <taxon>Neopterygii</taxon>
        <taxon>Teleostei</taxon>
        <taxon>Clupei</taxon>
        <taxon>Clupeiformes</taxon>
        <taxon>Denticipitoidei</taxon>
        <taxon>Denticipitidae</taxon>
        <taxon>Denticeps</taxon>
    </lineage>
</organism>
<evidence type="ECO:0000313" key="5">
    <source>
        <dbReference type="Ensembl" id="ENSDCDP00010034231.1"/>
    </source>
</evidence>
<gene>
    <name evidence="5" type="primary">LOC114778101</name>
</gene>
<keyword evidence="2" id="KW-0964">Secreted</keyword>
<dbReference type="InterPro" id="IPR001073">
    <property type="entry name" value="C1q_dom"/>
</dbReference>
<dbReference type="InterPro" id="IPR050822">
    <property type="entry name" value="Cerebellin_Synaptic_Org"/>
</dbReference>
<dbReference type="PANTHER" id="PTHR22923:SF102">
    <property type="entry name" value="CEREBELLIN 13-RELATED"/>
    <property type="match status" value="1"/>
</dbReference>